<dbReference type="EMBL" id="SRLO01016629">
    <property type="protein sequence ID" value="TNN24033.1"/>
    <property type="molecule type" value="Genomic_DNA"/>
</dbReference>
<dbReference type="OrthoDB" id="8907651at2759"/>
<dbReference type="Proteomes" id="UP000314294">
    <property type="component" value="Unassembled WGS sequence"/>
</dbReference>
<sequence length="73" mass="8396">MLRHLLPADQNIQRELVWLSVDLTSPSFKEVESIVEWWGHVFDQPDKYPSLSAIVKCCLSIFHGPRLGCTNKD</sequence>
<accession>A0A4Z2E5W0</accession>
<keyword evidence="2" id="KW-1185">Reference proteome</keyword>
<evidence type="ECO:0000313" key="1">
    <source>
        <dbReference type="EMBL" id="TNN24033.1"/>
    </source>
</evidence>
<dbReference type="AlphaFoldDB" id="A0A4Z2E5W0"/>
<name>A0A4Z2E5W0_9TELE</name>
<protein>
    <submittedName>
        <fullName evidence="1">Uncharacterized protein</fullName>
    </submittedName>
</protein>
<comment type="caution">
    <text evidence="1">The sequence shown here is derived from an EMBL/GenBank/DDBJ whole genome shotgun (WGS) entry which is preliminary data.</text>
</comment>
<reference evidence="1 2" key="1">
    <citation type="submission" date="2019-03" db="EMBL/GenBank/DDBJ databases">
        <title>First draft genome of Liparis tanakae, snailfish: a comprehensive survey of snailfish specific genes.</title>
        <authorList>
            <person name="Kim W."/>
            <person name="Song I."/>
            <person name="Jeong J.-H."/>
            <person name="Kim D."/>
            <person name="Kim S."/>
            <person name="Ryu S."/>
            <person name="Song J.Y."/>
            <person name="Lee S.K."/>
        </authorList>
    </citation>
    <scope>NUCLEOTIDE SEQUENCE [LARGE SCALE GENOMIC DNA]</scope>
    <source>
        <tissue evidence="1">Muscle</tissue>
    </source>
</reference>
<organism evidence="1 2">
    <name type="scientific">Liparis tanakae</name>
    <name type="common">Tanaka's snailfish</name>
    <dbReference type="NCBI Taxonomy" id="230148"/>
    <lineage>
        <taxon>Eukaryota</taxon>
        <taxon>Metazoa</taxon>
        <taxon>Chordata</taxon>
        <taxon>Craniata</taxon>
        <taxon>Vertebrata</taxon>
        <taxon>Euteleostomi</taxon>
        <taxon>Actinopterygii</taxon>
        <taxon>Neopterygii</taxon>
        <taxon>Teleostei</taxon>
        <taxon>Neoteleostei</taxon>
        <taxon>Acanthomorphata</taxon>
        <taxon>Eupercaria</taxon>
        <taxon>Perciformes</taxon>
        <taxon>Cottioidei</taxon>
        <taxon>Cottales</taxon>
        <taxon>Liparidae</taxon>
        <taxon>Liparis</taxon>
    </lineage>
</organism>
<gene>
    <name evidence="1" type="ORF">EYF80_065844</name>
</gene>
<proteinExistence type="predicted"/>
<evidence type="ECO:0000313" key="2">
    <source>
        <dbReference type="Proteomes" id="UP000314294"/>
    </source>
</evidence>